<organism evidence="7 8">
    <name type="scientific">Chlamydomonas eustigma</name>
    <dbReference type="NCBI Taxonomy" id="1157962"/>
    <lineage>
        <taxon>Eukaryota</taxon>
        <taxon>Viridiplantae</taxon>
        <taxon>Chlorophyta</taxon>
        <taxon>core chlorophytes</taxon>
        <taxon>Chlorophyceae</taxon>
        <taxon>CS clade</taxon>
        <taxon>Chlamydomonadales</taxon>
        <taxon>Chlamydomonadaceae</taxon>
        <taxon>Chlamydomonas</taxon>
    </lineage>
</organism>
<evidence type="ECO:0000256" key="4">
    <source>
        <dbReference type="ARBA" id="ARBA00023136"/>
    </source>
</evidence>
<feature type="transmembrane region" description="Helical" evidence="5">
    <location>
        <begin position="223"/>
        <end position="240"/>
    </location>
</feature>
<keyword evidence="4 5" id="KW-0472">Membrane</keyword>
<dbReference type="InterPro" id="IPR036640">
    <property type="entry name" value="ABC1_TM_sf"/>
</dbReference>
<dbReference type="PROSITE" id="PS50929">
    <property type="entry name" value="ABC_TM1F"/>
    <property type="match status" value="1"/>
</dbReference>
<feature type="transmembrane region" description="Helical" evidence="5">
    <location>
        <begin position="124"/>
        <end position="144"/>
    </location>
</feature>
<dbReference type="GO" id="GO:0005524">
    <property type="term" value="F:ATP binding"/>
    <property type="evidence" value="ECO:0007669"/>
    <property type="project" value="InterPro"/>
</dbReference>
<keyword evidence="3 5" id="KW-1133">Transmembrane helix</keyword>
<dbReference type="GO" id="GO:0005886">
    <property type="term" value="C:plasma membrane"/>
    <property type="evidence" value="ECO:0007669"/>
    <property type="project" value="TreeGrafter"/>
</dbReference>
<evidence type="ECO:0000256" key="3">
    <source>
        <dbReference type="ARBA" id="ARBA00022989"/>
    </source>
</evidence>
<protein>
    <recommendedName>
        <fullName evidence="6">ABC transmembrane type-1 domain-containing protein</fullName>
    </recommendedName>
</protein>
<evidence type="ECO:0000259" key="6">
    <source>
        <dbReference type="PROSITE" id="PS50929"/>
    </source>
</evidence>
<keyword evidence="8" id="KW-1185">Reference proteome</keyword>
<proteinExistence type="predicted"/>
<comment type="subcellular location">
    <subcellularLocation>
        <location evidence="1">Membrane</location>
        <topology evidence="1">Multi-pass membrane protein</topology>
    </subcellularLocation>
</comment>
<reference evidence="7 8" key="1">
    <citation type="submission" date="2017-08" db="EMBL/GenBank/DDBJ databases">
        <title>Acidophilic green algal genome provides insights into adaptation to an acidic environment.</title>
        <authorList>
            <person name="Hirooka S."/>
            <person name="Hirose Y."/>
            <person name="Kanesaki Y."/>
            <person name="Higuchi S."/>
            <person name="Fujiwara T."/>
            <person name="Onuma R."/>
            <person name="Era A."/>
            <person name="Ohbayashi R."/>
            <person name="Uzuka A."/>
            <person name="Nozaki H."/>
            <person name="Yoshikawa H."/>
            <person name="Miyagishima S.Y."/>
        </authorList>
    </citation>
    <scope>NUCLEOTIDE SEQUENCE [LARGE SCALE GENOMIC DNA]</scope>
    <source>
        <strain evidence="7 8">NIES-2499</strain>
    </source>
</reference>
<dbReference type="PANTHER" id="PTHR24222">
    <property type="entry name" value="ABC TRANSPORTER B FAMILY"/>
    <property type="match status" value="1"/>
</dbReference>
<dbReference type="CDD" id="cd18577">
    <property type="entry name" value="ABC_6TM_Pgp_ABCB1_D1_like"/>
    <property type="match status" value="1"/>
</dbReference>
<dbReference type="SUPFAM" id="SSF90123">
    <property type="entry name" value="ABC transporter transmembrane region"/>
    <property type="match status" value="1"/>
</dbReference>
<dbReference type="PANTHER" id="PTHR24222:SF76">
    <property type="entry name" value="MYCOBACTIN IMPORT ATP-BINDING_PERMEASE PROTEIN IRTB"/>
    <property type="match status" value="1"/>
</dbReference>
<dbReference type="Gene3D" id="1.20.1560.10">
    <property type="entry name" value="ABC transporter type 1, transmembrane domain"/>
    <property type="match status" value="1"/>
</dbReference>
<dbReference type="STRING" id="1157962.A0A250XQJ4"/>
<evidence type="ECO:0000313" key="7">
    <source>
        <dbReference type="EMBL" id="GAX85324.1"/>
    </source>
</evidence>
<sequence length="279" mass="29662">MTPPGAVVAESAEAQHQQITIHPKLVELKDAQNTEDKGTCVSGKNDAQPETADAEKAPQIAFIKLFSTADSLDKLMIGLAVLGAVAGGALLPMFSLLFGKFADAFGNPDQSNFLRTIEGLALEFLYIGLGAFVAGFMDTCFWTWSGDRQANRLRGLYLASVLGQDIAYFDTSSTGTGGVLQGLNQDSGDVQSAISDKLGQLIKSVATFFTGFILAFTRGWDMTLVMLGCIPLMGVMGAFMSRTTSRAAERENAAYAKASAVAQQSISQIRTVASYTQVV</sequence>
<name>A0A250XQJ4_9CHLO</name>
<feature type="domain" description="ABC transmembrane type-1" evidence="6">
    <location>
        <begin position="79"/>
        <end position="279"/>
    </location>
</feature>
<evidence type="ECO:0000256" key="5">
    <source>
        <dbReference type="SAM" id="Phobius"/>
    </source>
</evidence>
<dbReference type="Proteomes" id="UP000232323">
    <property type="component" value="Unassembled WGS sequence"/>
</dbReference>
<accession>A0A250XQJ4</accession>
<evidence type="ECO:0000256" key="1">
    <source>
        <dbReference type="ARBA" id="ARBA00004141"/>
    </source>
</evidence>
<dbReference type="OrthoDB" id="6500128at2759"/>
<dbReference type="EMBL" id="BEGY01000162">
    <property type="protein sequence ID" value="GAX85324.1"/>
    <property type="molecule type" value="Genomic_DNA"/>
</dbReference>
<comment type="caution">
    <text evidence="7">The sequence shown here is derived from an EMBL/GenBank/DDBJ whole genome shotgun (WGS) entry which is preliminary data.</text>
</comment>
<keyword evidence="2 5" id="KW-0812">Transmembrane</keyword>
<dbReference type="AlphaFoldDB" id="A0A250XQJ4"/>
<feature type="transmembrane region" description="Helical" evidence="5">
    <location>
        <begin position="75"/>
        <end position="98"/>
    </location>
</feature>
<dbReference type="InterPro" id="IPR011527">
    <property type="entry name" value="ABC1_TM_dom"/>
</dbReference>
<evidence type="ECO:0000256" key="2">
    <source>
        <dbReference type="ARBA" id="ARBA00022692"/>
    </source>
</evidence>
<evidence type="ECO:0000313" key="8">
    <source>
        <dbReference type="Proteomes" id="UP000232323"/>
    </source>
</evidence>
<gene>
    <name evidence="7" type="ORF">CEUSTIGMA_g12741.t1</name>
</gene>
<dbReference type="InterPro" id="IPR039421">
    <property type="entry name" value="Type_1_exporter"/>
</dbReference>
<dbReference type="GO" id="GO:0140359">
    <property type="term" value="F:ABC-type transporter activity"/>
    <property type="evidence" value="ECO:0007669"/>
    <property type="project" value="InterPro"/>
</dbReference>
<dbReference type="Pfam" id="PF00664">
    <property type="entry name" value="ABC_membrane"/>
    <property type="match status" value="1"/>
</dbReference>